<feature type="domain" description="Transglutaminase-like" evidence="1">
    <location>
        <begin position="48"/>
        <end position="104"/>
    </location>
</feature>
<dbReference type="AlphaFoldDB" id="X1THU7"/>
<feature type="non-terminal residue" evidence="2">
    <location>
        <position position="1"/>
    </location>
</feature>
<reference evidence="2" key="1">
    <citation type="journal article" date="2014" name="Front. Microbiol.">
        <title>High frequency of phylogenetically diverse reductive dehalogenase-homologous genes in deep subseafloor sedimentary metagenomes.</title>
        <authorList>
            <person name="Kawai M."/>
            <person name="Futagami T."/>
            <person name="Toyoda A."/>
            <person name="Takaki Y."/>
            <person name="Nishi S."/>
            <person name="Hori S."/>
            <person name="Arai W."/>
            <person name="Tsubouchi T."/>
            <person name="Morono Y."/>
            <person name="Uchiyama I."/>
            <person name="Ito T."/>
            <person name="Fujiyama A."/>
            <person name="Inagaki F."/>
            <person name="Takami H."/>
        </authorList>
    </citation>
    <scope>NUCLEOTIDE SEQUENCE</scope>
    <source>
        <strain evidence="2">Expedition CK06-06</strain>
    </source>
</reference>
<dbReference type="SUPFAM" id="SSF54001">
    <property type="entry name" value="Cysteine proteinases"/>
    <property type="match status" value="1"/>
</dbReference>
<proteinExistence type="predicted"/>
<dbReference type="InterPro" id="IPR002931">
    <property type="entry name" value="Transglutaminase-like"/>
</dbReference>
<dbReference type="Gene3D" id="3.10.620.30">
    <property type="match status" value="1"/>
</dbReference>
<organism evidence="2">
    <name type="scientific">marine sediment metagenome</name>
    <dbReference type="NCBI Taxonomy" id="412755"/>
    <lineage>
        <taxon>unclassified sequences</taxon>
        <taxon>metagenomes</taxon>
        <taxon>ecological metagenomes</taxon>
    </lineage>
</organism>
<accession>X1THU7</accession>
<evidence type="ECO:0000313" key="2">
    <source>
        <dbReference type="EMBL" id="GAJ04854.1"/>
    </source>
</evidence>
<protein>
    <recommendedName>
        <fullName evidence="1">Transglutaminase-like domain-containing protein</fullName>
    </recommendedName>
</protein>
<dbReference type="Pfam" id="PF01841">
    <property type="entry name" value="Transglut_core"/>
    <property type="match status" value="1"/>
</dbReference>
<dbReference type="InterPro" id="IPR038765">
    <property type="entry name" value="Papain-like_cys_pep_sf"/>
</dbReference>
<comment type="caution">
    <text evidence="2">The sequence shown here is derived from an EMBL/GenBank/DDBJ whole genome shotgun (WGS) entry which is preliminary data.</text>
</comment>
<dbReference type="EMBL" id="BARW01034298">
    <property type="protein sequence ID" value="GAJ04854.1"/>
    <property type="molecule type" value="Genomic_DNA"/>
</dbReference>
<evidence type="ECO:0000259" key="1">
    <source>
        <dbReference type="Pfam" id="PF01841"/>
    </source>
</evidence>
<sequence length="178" mass="20487">NRVYREDGHYLVAVRYPFQWHNLQDFVQPDDPNVVAIYSQIGPDPWSLYNWVCQNIDYRRDIGEFWQTPSETLRGYGDCEDTSILLASLLRNFNDAKVALGGYQGWGHAWVVSEEGEILECTYTNARRVPDPQDYCPYCLFNNEEVLELWPGALGEVFELGRDESLKLQLMAGVLEAA</sequence>
<name>X1THU7_9ZZZZ</name>
<gene>
    <name evidence="2" type="ORF">S12H4_53787</name>
</gene>